<feature type="repeat" description="Solcar" evidence="14">
    <location>
        <begin position="134"/>
        <end position="224"/>
    </location>
</feature>
<dbReference type="GO" id="GO:0005743">
    <property type="term" value="C:mitochondrial inner membrane"/>
    <property type="evidence" value="ECO:0007669"/>
    <property type="project" value="UniProtKB-SubCell"/>
</dbReference>
<dbReference type="PRINTS" id="PR00927">
    <property type="entry name" value="ADPTRNSLCASE"/>
</dbReference>
<evidence type="ECO:0000313" key="19">
    <source>
        <dbReference type="Proteomes" id="UP000247498"/>
    </source>
</evidence>
<keyword evidence="19" id="KW-1185">Reference proteome</keyword>
<organism evidence="18 19">
    <name type="scientific">Raphidocelis subcapitata</name>
    <dbReference type="NCBI Taxonomy" id="307507"/>
    <lineage>
        <taxon>Eukaryota</taxon>
        <taxon>Viridiplantae</taxon>
        <taxon>Chlorophyta</taxon>
        <taxon>core chlorophytes</taxon>
        <taxon>Chlorophyceae</taxon>
        <taxon>CS clade</taxon>
        <taxon>Sphaeropleales</taxon>
        <taxon>Selenastraceae</taxon>
        <taxon>Raphidocelis</taxon>
    </lineage>
</organism>
<dbReference type="Gene3D" id="1.50.40.10">
    <property type="entry name" value="Mitochondrial carrier domain"/>
    <property type="match status" value="1"/>
</dbReference>
<dbReference type="STRING" id="307507.A0A2V0PJC1"/>
<evidence type="ECO:0000256" key="10">
    <source>
        <dbReference type="ARBA" id="ARBA00023128"/>
    </source>
</evidence>
<keyword evidence="4 15" id="KW-0813">Transport</keyword>
<keyword evidence="6 14" id="KW-0812">Transmembrane</keyword>
<comment type="subunit">
    <text evidence="3 16">Monomer.</text>
</comment>
<dbReference type="InterPro" id="IPR018108">
    <property type="entry name" value="MCP_transmembrane"/>
</dbReference>
<keyword evidence="5" id="KW-0050">Antiport</keyword>
<protein>
    <recommendedName>
        <fullName evidence="16">ADP/ATP translocase</fullName>
    </recommendedName>
    <alternativeName>
        <fullName evidence="16">ADP,ATP carrier protein</fullName>
    </alternativeName>
</protein>
<dbReference type="InterPro" id="IPR002067">
    <property type="entry name" value="MCP"/>
</dbReference>
<evidence type="ECO:0000256" key="12">
    <source>
        <dbReference type="ARBA" id="ARBA00024143"/>
    </source>
</evidence>
<proteinExistence type="inferred from homology"/>
<evidence type="ECO:0000256" key="3">
    <source>
        <dbReference type="ARBA" id="ARBA00011245"/>
    </source>
</evidence>
<evidence type="ECO:0000313" key="18">
    <source>
        <dbReference type="EMBL" id="GBF99816.1"/>
    </source>
</evidence>
<feature type="compositionally biased region" description="Low complexity" evidence="17">
    <location>
        <begin position="339"/>
        <end position="351"/>
    </location>
</feature>
<dbReference type="PRINTS" id="PR00926">
    <property type="entry name" value="MITOCARRIER"/>
</dbReference>
<name>A0A2V0PJC1_9CHLO</name>
<evidence type="ECO:0000256" key="16">
    <source>
        <dbReference type="RuleBase" id="RU368008"/>
    </source>
</evidence>
<dbReference type="Proteomes" id="UP000247498">
    <property type="component" value="Unassembled WGS sequence"/>
</dbReference>
<keyword evidence="7" id="KW-0677">Repeat</keyword>
<evidence type="ECO:0000256" key="7">
    <source>
        <dbReference type="ARBA" id="ARBA00022737"/>
    </source>
</evidence>
<dbReference type="AlphaFoldDB" id="A0A2V0PJC1"/>
<comment type="caution">
    <text evidence="18">The sequence shown here is derived from an EMBL/GenBank/DDBJ whole genome shotgun (WGS) entry which is preliminary data.</text>
</comment>
<evidence type="ECO:0000256" key="6">
    <source>
        <dbReference type="ARBA" id="ARBA00022692"/>
    </source>
</evidence>
<comment type="subcellular location">
    <subcellularLocation>
        <location evidence="16">Membrane</location>
        <topology evidence="16">Multi-pass membrane protein</topology>
    </subcellularLocation>
    <subcellularLocation>
        <location evidence="1">Mitochondrion inner membrane</location>
        <topology evidence="1">Multi-pass membrane protein</topology>
    </subcellularLocation>
</comment>
<dbReference type="PANTHER" id="PTHR45635">
    <property type="entry name" value="ADP,ATP CARRIER PROTEIN 1-RELATED-RELATED"/>
    <property type="match status" value="1"/>
</dbReference>
<dbReference type="InterPro" id="IPR023395">
    <property type="entry name" value="MCP_dom_sf"/>
</dbReference>
<evidence type="ECO:0000256" key="4">
    <source>
        <dbReference type="ARBA" id="ARBA00022448"/>
    </source>
</evidence>
<dbReference type="GO" id="GO:0140021">
    <property type="term" value="P:mitochondrial ADP transmembrane transport"/>
    <property type="evidence" value="ECO:0007669"/>
    <property type="project" value="InterPro"/>
</dbReference>
<evidence type="ECO:0000256" key="5">
    <source>
        <dbReference type="ARBA" id="ARBA00022449"/>
    </source>
</evidence>
<keyword evidence="9" id="KW-1133">Transmembrane helix</keyword>
<feature type="compositionally biased region" description="Low complexity" evidence="17">
    <location>
        <begin position="362"/>
        <end position="375"/>
    </location>
</feature>
<comment type="catalytic activity">
    <reaction evidence="12">
        <text>ADP(in) + ATP(out) = ADP(out) + ATP(in)</text>
        <dbReference type="Rhea" id="RHEA:34999"/>
        <dbReference type="ChEBI" id="CHEBI:30616"/>
        <dbReference type="ChEBI" id="CHEBI:456216"/>
    </reaction>
    <physiologicalReaction direction="left-to-right" evidence="12">
        <dbReference type="Rhea" id="RHEA:35000"/>
    </physiologicalReaction>
</comment>
<feature type="repeat" description="Solcar" evidence="14">
    <location>
        <begin position="28"/>
        <end position="121"/>
    </location>
</feature>
<feature type="repeat" description="Solcar" evidence="14">
    <location>
        <begin position="238"/>
        <end position="325"/>
    </location>
</feature>
<dbReference type="EMBL" id="BDRX01000174">
    <property type="protein sequence ID" value="GBF99816.1"/>
    <property type="molecule type" value="Genomic_DNA"/>
</dbReference>
<evidence type="ECO:0000256" key="15">
    <source>
        <dbReference type="RuleBase" id="RU000488"/>
    </source>
</evidence>
<comment type="function">
    <text evidence="16">Catalyzes the exchange of ADP and ATP across the membrane.</text>
</comment>
<reference evidence="18 19" key="1">
    <citation type="journal article" date="2018" name="Sci. Rep.">
        <title>Raphidocelis subcapitata (=Pseudokirchneriella subcapitata) provides an insight into genome evolution and environmental adaptations in the Sphaeropleales.</title>
        <authorList>
            <person name="Suzuki S."/>
            <person name="Yamaguchi H."/>
            <person name="Nakajima N."/>
            <person name="Kawachi M."/>
        </authorList>
    </citation>
    <scope>NUCLEOTIDE SEQUENCE [LARGE SCALE GENOMIC DNA]</scope>
    <source>
        <strain evidence="18 19">NIES-35</strain>
    </source>
</reference>
<evidence type="ECO:0000256" key="13">
    <source>
        <dbReference type="ARBA" id="ARBA00045250"/>
    </source>
</evidence>
<comment type="similarity">
    <text evidence="2 15">Belongs to the mitochondrial carrier (TC 2.A.29) family.</text>
</comment>
<evidence type="ECO:0000256" key="11">
    <source>
        <dbReference type="ARBA" id="ARBA00023136"/>
    </source>
</evidence>
<keyword evidence="10" id="KW-0496">Mitochondrion</keyword>
<dbReference type="SUPFAM" id="SSF103506">
    <property type="entry name" value="Mitochondrial carrier"/>
    <property type="match status" value="1"/>
</dbReference>
<feature type="region of interest" description="Disordered" evidence="17">
    <location>
        <begin position="333"/>
        <end position="381"/>
    </location>
</feature>
<gene>
    <name evidence="18" type="ORF">Rsub_12569</name>
</gene>
<evidence type="ECO:0000256" key="9">
    <source>
        <dbReference type="ARBA" id="ARBA00022989"/>
    </source>
</evidence>
<comment type="function">
    <text evidence="13">ADP:ATP antiporter that mediates import of ADP into the mitochondrial matrix for ATP synthesis, and export of ATP out to fuel the cell. Cycles between the cytoplasmic-open state (c-state) and the matrix-open state (m-state): operates by the alternating access mechanism with a single substrate-binding site intermittently exposed to either the cytosolic (c-state) or matrix (m-state) side of the inner mitochondrial membrane.</text>
</comment>
<keyword evidence="11 14" id="KW-0472">Membrane</keyword>
<dbReference type="Pfam" id="PF00153">
    <property type="entry name" value="Mito_carr"/>
    <property type="match status" value="3"/>
</dbReference>
<accession>A0A2V0PJC1</accession>
<dbReference type="GO" id="GO:0005471">
    <property type="term" value="F:ATP:ADP antiporter activity"/>
    <property type="evidence" value="ECO:0007669"/>
    <property type="project" value="UniProtKB-UniRule"/>
</dbReference>
<dbReference type="InParanoid" id="A0A2V0PJC1"/>
<dbReference type="PROSITE" id="PS50920">
    <property type="entry name" value="SOLCAR"/>
    <property type="match status" value="3"/>
</dbReference>
<evidence type="ECO:0000256" key="8">
    <source>
        <dbReference type="ARBA" id="ARBA00022792"/>
    </source>
</evidence>
<dbReference type="PANTHER" id="PTHR45635:SF14">
    <property type="entry name" value="ADP_ATP TRANSLOCASE"/>
    <property type="match status" value="1"/>
</dbReference>
<evidence type="ECO:0000256" key="1">
    <source>
        <dbReference type="ARBA" id="ARBA00004448"/>
    </source>
</evidence>
<evidence type="ECO:0000256" key="14">
    <source>
        <dbReference type="PROSITE-ProRule" id="PRU00282"/>
    </source>
</evidence>
<feature type="compositionally biased region" description="Gly residues" evidence="17">
    <location>
        <begin position="352"/>
        <end position="361"/>
    </location>
</feature>
<dbReference type="InterPro" id="IPR002113">
    <property type="entry name" value="ADT_euk_type"/>
</dbReference>
<evidence type="ECO:0000256" key="2">
    <source>
        <dbReference type="ARBA" id="ARBA00006375"/>
    </source>
</evidence>
<keyword evidence="8" id="KW-0999">Mitochondrion inner membrane</keyword>
<dbReference type="OrthoDB" id="270584at2759"/>
<sequence length="381" mass="40866">MTAGSADADAAAADAAAEKRRRPRLVECVSVSDLAAGLATSALYTTATYPVHRVKVLLQTQDANPRIVSGSIARYSFVASFARLLREQGPSGLWRGNTPYLLRHVPSIALSFTLKDGLREALLPLVGESGTGWRVLAVNALSGGLAGVVSLALVYPFEFATVRMAADLGNAADRQYGTTMRATWLQAVRKEGLLSTYRGLPVAASSMALYKALYFGLYDSAKPYVLGADAPPATTPLGLALRTGLAGATTFTAASVSYPLDIIRKRLIVDTAAEAPQYGGSFRRCVAEIARREGVRGFYRFYFYDMGFRVFGGLVLVGYDLFQDMLRQRQQKEFERRSAGPAGSARALGDLAEGGGKGGDAPGRQLRLQLPLGPLEARDKR</sequence>
<dbReference type="GO" id="GO:1990544">
    <property type="term" value="P:mitochondrial ATP transmembrane transport"/>
    <property type="evidence" value="ECO:0007669"/>
    <property type="project" value="InterPro"/>
</dbReference>
<evidence type="ECO:0000256" key="17">
    <source>
        <dbReference type="SAM" id="MobiDB-lite"/>
    </source>
</evidence>